<evidence type="ECO:0000313" key="3">
    <source>
        <dbReference type="EMBL" id="VAW55555.1"/>
    </source>
</evidence>
<dbReference type="CDD" id="cd01131">
    <property type="entry name" value="PilT"/>
    <property type="match status" value="1"/>
</dbReference>
<dbReference type="Pfam" id="PF00437">
    <property type="entry name" value="T2SSE"/>
    <property type="match status" value="1"/>
</dbReference>
<comment type="similarity">
    <text evidence="1">Belongs to the GSP E family.</text>
</comment>
<dbReference type="InterPro" id="IPR001482">
    <property type="entry name" value="T2SS/T4SS_dom"/>
</dbReference>
<dbReference type="PANTHER" id="PTHR30486:SF12">
    <property type="entry name" value="TYPE IV PILUS ATPASE PILU"/>
    <property type="match status" value="1"/>
</dbReference>
<reference evidence="3" key="1">
    <citation type="submission" date="2018-06" db="EMBL/GenBank/DDBJ databases">
        <authorList>
            <person name="Zhirakovskaya E."/>
        </authorList>
    </citation>
    <scope>NUCLEOTIDE SEQUENCE</scope>
</reference>
<dbReference type="InterPro" id="IPR050921">
    <property type="entry name" value="T4SS_GSP_E_ATPase"/>
</dbReference>
<dbReference type="Gene3D" id="3.30.450.90">
    <property type="match status" value="1"/>
</dbReference>
<accession>A0A3B0WI85</accession>
<dbReference type="GO" id="GO:0016887">
    <property type="term" value="F:ATP hydrolysis activity"/>
    <property type="evidence" value="ECO:0007669"/>
    <property type="project" value="InterPro"/>
</dbReference>
<dbReference type="InterPro" id="IPR027417">
    <property type="entry name" value="P-loop_NTPase"/>
</dbReference>
<dbReference type="AlphaFoldDB" id="A0A3B0WI85"/>
<dbReference type="PANTHER" id="PTHR30486">
    <property type="entry name" value="TWITCHING MOTILITY PROTEIN PILT"/>
    <property type="match status" value="1"/>
</dbReference>
<evidence type="ECO:0000259" key="2">
    <source>
        <dbReference type="PROSITE" id="PS00662"/>
    </source>
</evidence>
<dbReference type="EMBL" id="UOFE01000049">
    <property type="protein sequence ID" value="VAW55555.1"/>
    <property type="molecule type" value="Genomic_DNA"/>
</dbReference>
<dbReference type="SUPFAM" id="SSF52540">
    <property type="entry name" value="P-loop containing nucleoside triphosphate hydrolases"/>
    <property type="match status" value="1"/>
</dbReference>
<dbReference type="FunFam" id="3.40.50.300:FF:001116">
    <property type="entry name" value="Type IV pili twitching motility protein PilT"/>
    <property type="match status" value="1"/>
</dbReference>
<name>A0A3B0WI85_9ZZZZ</name>
<sequence>MDREKAIKYMHDLLRTMVKKNGSDLFITAGAVPSIKLDGEMTPLSNQSLSPQHTQVLVSAIMNDKQRAEFEETQECNFAISLPGVSRFRVNAFTQRGSVGVVLRVIRSEIPLFEDLNLPSILKDISMTKRGLVIFVGATGSGKSTSLAAMVGYRNQNSHGHIITIEDPIEFIHNHRNCIVTQREVGVDTEDYGIALKNTLRQAPDVILIGEIRDRETMEHAIAFAETGHLCLSTLHANSTNQALDRIINFFPEDRRQQLLMDLSLNLKSLVSQRLIPTVSGNGRMAAIEIMINSPLMSDLIFKGQVHEIKELIAKSNELGMQTFDQALFDLYESGQIKYEDALRNADSVNDLRLRIKLEGKNASTTDLMEGLDNISVENNDDESRVR</sequence>
<dbReference type="GO" id="GO:0005524">
    <property type="term" value="F:ATP binding"/>
    <property type="evidence" value="ECO:0007669"/>
    <property type="project" value="InterPro"/>
</dbReference>
<organism evidence="3">
    <name type="scientific">hydrothermal vent metagenome</name>
    <dbReference type="NCBI Taxonomy" id="652676"/>
    <lineage>
        <taxon>unclassified sequences</taxon>
        <taxon>metagenomes</taxon>
        <taxon>ecological metagenomes</taxon>
    </lineage>
</organism>
<dbReference type="Gene3D" id="3.40.50.300">
    <property type="entry name" value="P-loop containing nucleotide triphosphate hydrolases"/>
    <property type="match status" value="1"/>
</dbReference>
<dbReference type="InterPro" id="IPR006321">
    <property type="entry name" value="PilT/PilU"/>
</dbReference>
<proteinExistence type="inferred from homology"/>
<dbReference type="PROSITE" id="PS00662">
    <property type="entry name" value="T2SP_E"/>
    <property type="match status" value="1"/>
</dbReference>
<feature type="domain" description="Bacterial type II secretion system protein E" evidence="2">
    <location>
        <begin position="200"/>
        <end position="214"/>
    </location>
</feature>
<evidence type="ECO:0000256" key="1">
    <source>
        <dbReference type="ARBA" id="ARBA00006611"/>
    </source>
</evidence>
<protein>
    <submittedName>
        <fullName evidence="3">Type IV pilus assembly ATPase component PilU</fullName>
    </submittedName>
</protein>
<dbReference type="NCBIfam" id="TIGR01420">
    <property type="entry name" value="pilT_fam"/>
    <property type="match status" value="1"/>
</dbReference>
<gene>
    <name evidence="3" type="ORF">MNBD_GAMMA05-2126</name>
</gene>